<dbReference type="EMBL" id="JACOPK010000008">
    <property type="protein sequence ID" value="MBC5696177.1"/>
    <property type="molecule type" value="Genomic_DNA"/>
</dbReference>
<evidence type="ECO:0000313" key="5">
    <source>
        <dbReference type="Proteomes" id="UP000641741"/>
    </source>
</evidence>
<keyword evidence="3" id="KW-0812">Transmembrane</keyword>
<evidence type="ECO:0000313" key="4">
    <source>
        <dbReference type="EMBL" id="MBC5696177.1"/>
    </source>
</evidence>
<dbReference type="InterPro" id="IPR011990">
    <property type="entry name" value="TPR-like_helical_dom_sf"/>
</dbReference>
<gene>
    <name evidence="4" type="ORF">H8S02_09490</name>
</gene>
<keyword evidence="3" id="KW-0472">Membrane</keyword>
<keyword evidence="5" id="KW-1185">Reference proteome</keyword>
<dbReference type="RefSeq" id="WP_186970323.1">
    <property type="nucleotide sequence ID" value="NZ_JACOPK010000008.1"/>
</dbReference>
<feature type="region of interest" description="Disordered" evidence="2">
    <location>
        <begin position="284"/>
        <end position="351"/>
    </location>
</feature>
<keyword evidence="3" id="KW-1133">Transmembrane helix</keyword>
<dbReference type="SUPFAM" id="SSF48452">
    <property type="entry name" value="TPR-like"/>
    <property type="match status" value="1"/>
</dbReference>
<feature type="compositionally biased region" description="Basic and acidic residues" evidence="2">
    <location>
        <begin position="322"/>
        <end position="333"/>
    </location>
</feature>
<feature type="transmembrane region" description="Helical" evidence="3">
    <location>
        <begin position="136"/>
        <end position="158"/>
    </location>
</feature>
<dbReference type="InterPro" id="IPR019734">
    <property type="entry name" value="TPR_rpt"/>
</dbReference>
<evidence type="ECO:0008006" key="6">
    <source>
        <dbReference type="Google" id="ProtNLM"/>
    </source>
</evidence>
<accession>A0ABR7GPD7</accession>
<proteinExistence type="predicted"/>
<dbReference type="Gene3D" id="1.25.40.10">
    <property type="entry name" value="Tetratricopeptide repeat domain"/>
    <property type="match status" value="1"/>
</dbReference>
<evidence type="ECO:0000256" key="1">
    <source>
        <dbReference type="PROSITE-ProRule" id="PRU00339"/>
    </source>
</evidence>
<keyword evidence="1" id="KW-0802">TPR repeat</keyword>
<feature type="compositionally biased region" description="Basic and acidic residues" evidence="2">
    <location>
        <begin position="296"/>
        <end position="307"/>
    </location>
</feature>
<comment type="caution">
    <text evidence="4">The sequence shown here is derived from an EMBL/GenBank/DDBJ whole genome shotgun (WGS) entry which is preliminary data.</text>
</comment>
<evidence type="ECO:0000256" key="3">
    <source>
        <dbReference type="SAM" id="Phobius"/>
    </source>
</evidence>
<dbReference type="PROSITE" id="PS50005">
    <property type="entry name" value="TPR"/>
    <property type="match status" value="1"/>
</dbReference>
<name>A0ABR7GPD7_9FIRM</name>
<evidence type="ECO:0000256" key="2">
    <source>
        <dbReference type="SAM" id="MobiDB-lite"/>
    </source>
</evidence>
<feature type="compositionally biased region" description="Low complexity" evidence="2">
    <location>
        <begin position="89"/>
        <end position="101"/>
    </location>
</feature>
<feature type="region of interest" description="Disordered" evidence="2">
    <location>
        <begin position="82"/>
        <end position="130"/>
    </location>
</feature>
<sequence length="441" mass="49192">MLCKKCGRELPYAGGKFCPFCGAPVEQTGVSDETEVFTTLPEELRNAGGAPADGSIDLSAFDAARRQSRQALEDAEETMAIDPLADTSEQPAAAPRVPQQRPEARPTQDAPRTTYYGGRPDPDDRVYRKPSRGRRAAVVTLVVLLVAALIGGGVWFFMNHHKNDENLTLAEKYMDRGDFDKALSYYEKAAEEAKDPTAINAAMQLIRDYQNAEDYVDNEQYTEAIAALKQLRDRVTDKDSTMSKSIEDLLSKAQSAQSDSTFASDLEEAQGYLEDDKLDAASGKLDSLEQDSSLTDEQRKQVEDMKNKLQSAKDSAQQQQENEQKKSERRQEFSSEMDELESDDLKISSAANAEDELAMTASSFEQWDELLSEMYDYLAGVLNADQYASEEENYKQWVAERDSGAENAASATEDSTQKQLASYSFKQSYTKARCYKLLDMM</sequence>
<feature type="repeat" description="TPR" evidence="1">
    <location>
        <begin position="163"/>
        <end position="196"/>
    </location>
</feature>
<organism evidence="4 5">
    <name type="scientific">Agathobaculum hominis</name>
    <dbReference type="NCBI Taxonomy" id="2763014"/>
    <lineage>
        <taxon>Bacteria</taxon>
        <taxon>Bacillati</taxon>
        <taxon>Bacillota</taxon>
        <taxon>Clostridia</taxon>
        <taxon>Eubacteriales</taxon>
        <taxon>Butyricicoccaceae</taxon>
        <taxon>Agathobaculum</taxon>
    </lineage>
</organism>
<protein>
    <recommendedName>
        <fullName evidence="6">Zinc-ribbon domain-containing protein</fullName>
    </recommendedName>
</protein>
<reference evidence="4 5" key="1">
    <citation type="submission" date="2020-08" db="EMBL/GenBank/DDBJ databases">
        <title>Genome public.</title>
        <authorList>
            <person name="Liu C."/>
            <person name="Sun Q."/>
        </authorList>
    </citation>
    <scope>NUCLEOTIDE SEQUENCE [LARGE SCALE GENOMIC DNA]</scope>
    <source>
        <strain evidence="4 5">M2</strain>
    </source>
</reference>
<dbReference type="Proteomes" id="UP000641741">
    <property type="component" value="Unassembled WGS sequence"/>
</dbReference>